<dbReference type="GO" id="GO:0008757">
    <property type="term" value="F:S-adenosylmethionine-dependent methyltransferase activity"/>
    <property type="evidence" value="ECO:0007669"/>
    <property type="project" value="InterPro"/>
</dbReference>
<dbReference type="CDD" id="cd02440">
    <property type="entry name" value="AdoMet_MTases"/>
    <property type="match status" value="1"/>
</dbReference>
<comment type="caution">
    <text evidence="5">The sequence shown here is derived from an EMBL/GenBank/DDBJ whole genome shotgun (WGS) entry which is preliminary data.</text>
</comment>
<dbReference type="OrthoDB" id="189743at2"/>
<dbReference type="AlphaFoldDB" id="A0A495DK64"/>
<gene>
    <name evidence="5" type="ORF">C7435_0971</name>
</gene>
<dbReference type="Proteomes" id="UP000273675">
    <property type="component" value="Unassembled WGS sequence"/>
</dbReference>
<dbReference type="PANTHER" id="PTHR32183">
    <property type="match status" value="1"/>
</dbReference>
<evidence type="ECO:0000313" key="6">
    <source>
        <dbReference type="Proteomes" id="UP000273675"/>
    </source>
</evidence>
<dbReference type="EMBL" id="RBIM01000002">
    <property type="protein sequence ID" value="RKR03023.1"/>
    <property type="molecule type" value="Genomic_DNA"/>
</dbReference>
<organism evidence="5 6">
    <name type="scientific">Maricaulis maris</name>
    <dbReference type="NCBI Taxonomy" id="74318"/>
    <lineage>
        <taxon>Bacteria</taxon>
        <taxon>Pseudomonadati</taxon>
        <taxon>Pseudomonadota</taxon>
        <taxon>Alphaproteobacteria</taxon>
        <taxon>Maricaulales</taxon>
        <taxon>Maricaulaceae</taxon>
        <taxon>Maricaulis</taxon>
    </lineage>
</organism>
<dbReference type="Pfam" id="PF05724">
    <property type="entry name" value="TPMT"/>
    <property type="match status" value="1"/>
</dbReference>
<evidence type="ECO:0000256" key="1">
    <source>
        <dbReference type="ARBA" id="ARBA00022553"/>
    </source>
</evidence>
<dbReference type="GO" id="GO:0032259">
    <property type="term" value="P:methylation"/>
    <property type="evidence" value="ECO:0007669"/>
    <property type="project" value="UniProtKB-KW"/>
</dbReference>
<proteinExistence type="predicted"/>
<dbReference type="InterPro" id="IPR029063">
    <property type="entry name" value="SAM-dependent_MTases_sf"/>
</dbReference>
<dbReference type="SUPFAM" id="SSF53335">
    <property type="entry name" value="S-adenosyl-L-methionine-dependent methyltransferases"/>
    <property type="match status" value="1"/>
</dbReference>
<dbReference type="PANTHER" id="PTHR32183:SF6">
    <property type="entry name" value="CYSTEINE SULFINATE DESULFINASE_CYSTEINE DESULFURASE AND RELATED ENZYMES"/>
    <property type="match status" value="1"/>
</dbReference>
<keyword evidence="4" id="KW-0949">S-adenosyl-L-methionine</keyword>
<evidence type="ECO:0000256" key="3">
    <source>
        <dbReference type="ARBA" id="ARBA00022679"/>
    </source>
</evidence>
<evidence type="ECO:0000256" key="2">
    <source>
        <dbReference type="ARBA" id="ARBA00022603"/>
    </source>
</evidence>
<reference evidence="5 6" key="1">
    <citation type="submission" date="2018-10" db="EMBL/GenBank/DDBJ databases">
        <title>Genomic Encyclopedia of Type Strains, Phase IV (KMG-IV): sequencing the most valuable type-strain genomes for metagenomic binning, comparative biology and taxonomic classification.</title>
        <authorList>
            <person name="Goeker M."/>
        </authorList>
    </citation>
    <scope>NUCLEOTIDE SEQUENCE [LARGE SCALE GENOMIC DNA]</scope>
    <source>
        <strain evidence="5 6">DSM 4734</strain>
    </source>
</reference>
<dbReference type="PROSITE" id="PS51585">
    <property type="entry name" value="SAM_MT_TPMT"/>
    <property type="match status" value="1"/>
</dbReference>
<keyword evidence="3 5" id="KW-0808">Transferase</keyword>
<dbReference type="RefSeq" id="WP_121210248.1">
    <property type="nucleotide sequence ID" value="NZ_RBIM01000002.1"/>
</dbReference>
<accession>A0A495DK64</accession>
<keyword evidence="2 5" id="KW-0489">Methyltransferase</keyword>
<evidence type="ECO:0000313" key="5">
    <source>
        <dbReference type="EMBL" id="RKR03023.1"/>
    </source>
</evidence>
<protein>
    <submittedName>
        <fullName evidence="5">SAM-dependent methyltransferase</fullName>
    </submittedName>
</protein>
<dbReference type="InterPro" id="IPR008854">
    <property type="entry name" value="TPMT"/>
</dbReference>
<name>A0A495DK64_9PROT</name>
<sequence>MTPDEDRSPIDWETRFRDNDTPWERATVHPAFAAWEASGAFIADERVVVPGCGRSPEVLAFAKAGLTAAGIDLSPTAIDWQTDQFATAKQSARLIAGDVLAWTPPEPVDLVYDQTFLCAIHPRLRSDYETTLLRWLKPGGRMLALFMQKDERGGPPYGCPLDVMRDLFSDMRWRWPEPETISTWPHPQLNGKPELSAVLVKR</sequence>
<evidence type="ECO:0000256" key="4">
    <source>
        <dbReference type="ARBA" id="ARBA00022691"/>
    </source>
</evidence>
<keyword evidence="1" id="KW-0597">Phosphoprotein</keyword>
<dbReference type="Gene3D" id="3.40.50.150">
    <property type="entry name" value="Vaccinia Virus protein VP39"/>
    <property type="match status" value="1"/>
</dbReference>